<dbReference type="AlphaFoldDB" id="A0A1V9QL83"/>
<comment type="caution">
    <text evidence="1">The sequence shown here is derived from an EMBL/GenBank/DDBJ whole genome shotgun (WGS) entry which is preliminary data.</text>
</comment>
<sequence length="113" mass="12721">MKIKIKGTEYELNFGIRFVRELDKVASVSNNGVSLGMALMRTLPALQTYDPVALCNVIYASAYDNKPRPTIDDVEDFIDNEVSLEDLEKYFDDILKEINESTATKLVAKNLKA</sequence>
<protein>
    <recommendedName>
        <fullName evidence="3">Phage protein</fullName>
    </recommendedName>
</protein>
<reference evidence="1 2" key="1">
    <citation type="submission" date="2017-03" db="EMBL/GenBank/DDBJ databases">
        <title>Phylogenomics and comparative genomics of Lactobacillus salivarius, a mammalian gut commensal.</title>
        <authorList>
            <person name="Harris H.M."/>
        </authorList>
    </citation>
    <scope>NUCLEOTIDE SEQUENCE [LARGE SCALE GENOMIC DNA]</scope>
    <source>
        <strain evidence="1 2">LMG 14477</strain>
    </source>
</reference>
<accession>A0A1V9QL83</accession>
<dbReference type="RefSeq" id="WP_081531138.1">
    <property type="nucleotide sequence ID" value="NZ_NBEB01000110.1"/>
</dbReference>
<evidence type="ECO:0000313" key="2">
    <source>
        <dbReference type="Proteomes" id="UP000192638"/>
    </source>
</evidence>
<dbReference type="InterPro" id="IPR024410">
    <property type="entry name" value="Phage_TAC_12"/>
</dbReference>
<dbReference type="Proteomes" id="UP000192638">
    <property type="component" value="Unassembled WGS sequence"/>
</dbReference>
<proteinExistence type="predicted"/>
<dbReference type="Pfam" id="PF12363">
    <property type="entry name" value="Phage_TAC_12"/>
    <property type="match status" value="1"/>
</dbReference>
<evidence type="ECO:0000313" key="1">
    <source>
        <dbReference type="EMBL" id="OQQ81605.1"/>
    </source>
</evidence>
<organism evidence="1 2">
    <name type="scientific">Ligilactobacillus salivarius</name>
    <dbReference type="NCBI Taxonomy" id="1624"/>
    <lineage>
        <taxon>Bacteria</taxon>
        <taxon>Bacillati</taxon>
        <taxon>Bacillota</taxon>
        <taxon>Bacilli</taxon>
        <taxon>Lactobacillales</taxon>
        <taxon>Lactobacillaceae</taxon>
        <taxon>Ligilactobacillus</taxon>
    </lineage>
</organism>
<name>A0A1V9QL83_9LACO</name>
<evidence type="ECO:0008006" key="3">
    <source>
        <dbReference type="Google" id="ProtNLM"/>
    </source>
</evidence>
<dbReference type="EMBL" id="NBEB01000110">
    <property type="protein sequence ID" value="OQQ81605.1"/>
    <property type="molecule type" value="Genomic_DNA"/>
</dbReference>
<gene>
    <name evidence="1" type="ORF">B6U60_10055</name>
</gene>